<protein>
    <submittedName>
        <fullName evidence="1">Uncharacterized protein</fullName>
    </submittedName>
</protein>
<reference evidence="1 2" key="1">
    <citation type="journal article" date="2015" name="Proc. Natl. Acad. Sci. U.S.A.">
        <title>The resurrection genome of Boea hygrometrica: A blueprint for survival of dehydration.</title>
        <authorList>
            <person name="Xiao L."/>
            <person name="Yang G."/>
            <person name="Zhang L."/>
            <person name="Yang X."/>
            <person name="Zhao S."/>
            <person name="Ji Z."/>
            <person name="Zhou Q."/>
            <person name="Hu M."/>
            <person name="Wang Y."/>
            <person name="Chen M."/>
            <person name="Xu Y."/>
            <person name="Jin H."/>
            <person name="Xiao X."/>
            <person name="Hu G."/>
            <person name="Bao F."/>
            <person name="Hu Y."/>
            <person name="Wan P."/>
            <person name="Li L."/>
            <person name="Deng X."/>
            <person name="Kuang T."/>
            <person name="Xiang C."/>
            <person name="Zhu J.K."/>
            <person name="Oliver M.J."/>
            <person name="He Y."/>
        </authorList>
    </citation>
    <scope>NUCLEOTIDE SEQUENCE [LARGE SCALE GENOMIC DNA]</scope>
    <source>
        <strain evidence="2">cv. XS01</strain>
    </source>
</reference>
<dbReference type="Proteomes" id="UP000250235">
    <property type="component" value="Unassembled WGS sequence"/>
</dbReference>
<gene>
    <name evidence="1" type="ORF">F511_10126</name>
</gene>
<name>A0A2Z7D311_9LAMI</name>
<organism evidence="1 2">
    <name type="scientific">Dorcoceras hygrometricum</name>
    <dbReference type="NCBI Taxonomy" id="472368"/>
    <lineage>
        <taxon>Eukaryota</taxon>
        <taxon>Viridiplantae</taxon>
        <taxon>Streptophyta</taxon>
        <taxon>Embryophyta</taxon>
        <taxon>Tracheophyta</taxon>
        <taxon>Spermatophyta</taxon>
        <taxon>Magnoliopsida</taxon>
        <taxon>eudicotyledons</taxon>
        <taxon>Gunneridae</taxon>
        <taxon>Pentapetalae</taxon>
        <taxon>asterids</taxon>
        <taxon>lamiids</taxon>
        <taxon>Lamiales</taxon>
        <taxon>Gesneriaceae</taxon>
        <taxon>Didymocarpoideae</taxon>
        <taxon>Trichosporeae</taxon>
        <taxon>Loxocarpinae</taxon>
        <taxon>Dorcoceras</taxon>
    </lineage>
</organism>
<evidence type="ECO:0000313" key="2">
    <source>
        <dbReference type="Proteomes" id="UP000250235"/>
    </source>
</evidence>
<dbReference type="AlphaFoldDB" id="A0A2Z7D311"/>
<accession>A0A2Z7D311</accession>
<sequence>MLPKTSSFFSCSDEEAFSLHYQFYPCSTSTSWVRSLILSNDAWTIQHGADPRPVRLEMVAAKYSSSEDRISTKIYTQPCPNMLLLSSSPGFKFQKALPY</sequence>
<evidence type="ECO:0000313" key="1">
    <source>
        <dbReference type="EMBL" id="KZV53994.1"/>
    </source>
</evidence>
<dbReference type="EMBL" id="KQ989700">
    <property type="protein sequence ID" value="KZV53994.1"/>
    <property type="molecule type" value="Genomic_DNA"/>
</dbReference>
<keyword evidence="2" id="KW-1185">Reference proteome</keyword>
<proteinExistence type="predicted"/>